<reference evidence="1" key="1">
    <citation type="submission" date="2022-04" db="EMBL/GenBank/DDBJ databases">
        <title>Consumption of N2O by Flavobacterium azooxidireducens sp. nov. isolated from Decomposing Leaf Litter of Phragmites australis (Cav.).</title>
        <authorList>
            <person name="Behrendt U."/>
            <person name="Spanner T."/>
            <person name="Augustin J."/>
            <person name="Horn M.A."/>
            <person name="Kolb S."/>
            <person name="Ulrich A."/>
        </authorList>
    </citation>
    <scope>NUCLEOTIDE SEQUENCE</scope>
    <source>
        <strain evidence="1">IGB 4-14</strain>
    </source>
</reference>
<gene>
    <name evidence="1" type="ORF">M0M57_06395</name>
</gene>
<sequence>MQRNSSLEDELDTIEIDDLTYEYRENTNQLIKLTDDSTPTNNGGFVDGANLAIEYEYDDFGNMTKDHNKGITEIVYNHLNLPTKITFANSGQIEYVYNALGIKTEKIVTQGSTETITKYMAGGYQYENNVLKFFPHAEGYVIKEGTSTYKHVFNYTDHLGNIRLKYCDLNQNGTIESNEILEENHYYPFGMKHERYNEDSSALANKYKYNGKEWQDELGLNFYDYHARNYDPALGRWMNIDPLAENSRRWTPYNYAYNNSIYFIDPDGMQAGAAKGLNYNWKTGRLSYGTDIDNAGHEIDGNGEENDYEVERDDNVRINTKNKTVEVERTGDGHDRIFVDEEEVMATERGLLGSFLRENGYSISMIGPQGVGMGLTDLVLDVFNIGSGITLIKMGTTKILKSSVGFKVGFGASKETLVSSAYFTKLLGFKNLPVSRLPTLYGPAKDWGTFLGRNSPIFGGFQTAGGGYGLFDSVSN</sequence>
<proteinExistence type="predicted"/>
<dbReference type="PANTHER" id="PTHR32305:SF15">
    <property type="entry name" value="PROTEIN RHSA-RELATED"/>
    <property type="match status" value="1"/>
</dbReference>
<accession>A0ABY4KIH2</accession>
<evidence type="ECO:0000313" key="2">
    <source>
        <dbReference type="Proteomes" id="UP000830583"/>
    </source>
</evidence>
<evidence type="ECO:0000313" key="1">
    <source>
        <dbReference type="EMBL" id="UPQ80464.1"/>
    </source>
</evidence>
<dbReference type="NCBIfam" id="TIGR03696">
    <property type="entry name" value="Rhs_assc_core"/>
    <property type="match status" value="1"/>
</dbReference>
<dbReference type="Proteomes" id="UP000830583">
    <property type="component" value="Chromosome"/>
</dbReference>
<dbReference type="InterPro" id="IPR022385">
    <property type="entry name" value="Rhs_assc_core"/>
</dbReference>
<dbReference type="Gene3D" id="2.180.10.10">
    <property type="entry name" value="RHS repeat-associated core"/>
    <property type="match status" value="1"/>
</dbReference>
<dbReference type="EMBL" id="CP096205">
    <property type="protein sequence ID" value="UPQ80464.1"/>
    <property type="molecule type" value="Genomic_DNA"/>
</dbReference>
<dbReference type="RefSeq" id="WP_248436358.1">
    <property type="nucleotide sequence ID" value="NZ_CP096205.1"/>
</dbReference>
<keyword evidence="2" id="KW-1185">Reference proteome</keyword>
<dbReference type="PANTHER" id="PTHR32305">
    <property type="match status" value="1"/>
</dbReference>
<protein>
    <submittedName>
        <fullName evidence="1">RHS repeat-associated core domain-containing protein</fullName>
    </submittedName>
</protein>
<name>A0ABY4KIH2_9FLAO</name>
<organism evidence="1 2">
    <name type="scientific">Flavobacterium azooxidireducens</name>
    <dbReference type="NCBI Taxonomy" id="1871076"/>
    <lineage>
        <taxon>Bacteria</taxon>
        <taxon>Pseudomonadati</taxon>
        <taxon>Bacteroidota</taxon>
        <taxon>Flavobacteriia</taxon>
        <taxon>Flavobacteriales</taxon>
        <taxon>Flavobacteriaceae</taxon>
        <taxon>Flavobacterium</taxon>
    </lineage>
</organism>
<dbReference type="InterPro" id="IPR050708">
    <property type="entry name" value="T6SS_VgrG/RHS"/>
</dbReference>